<dbReference type="AlphaFoldDB" id="A0A9P5PKK3"/>
<feature type="domain" description="Protein kinase" evidence="10">
    <location>
        <begin position="29"/>
        <end position="448"/>
    </location>
</feature>
<evidence type="ECO:0000259" key="10">
    <source>
        <dbReference type="PROSITE" id="PS50011"/>
    </source>
</evidence>
<dbReference type="EC" id="2.7.11.1" evidence="1"/>
<dbReference type="Proteomes" id="UP000772434">
    <property type="component" value="Unassembled WGS sequence"/>
</dbReference>
<dbReference type="SMART" id="SM00220">
    <property type="entry name" value="S_TKc"/>
    <property type="match status" value="1"/>
</dbReference>
<keyword evidence="6" id="KW-0067">ATP-binding</keyword>
<keyword evidence="5 11" id="KW-0418">Kinase</keyword>
<evidence type="ECO:0000313" key="12">
    <source>
        <dbReference type="Proteomes" id="UP000772434"/>
    </source>
</evidence>
<evidence type="ECO:0000313" key="11">
    <source>
        <dbReference type="EMBL" id="KAF9065588.1"/>
    </source>
</evidence>
<evidence type="ECO:0000256" key="8">
    <source>
        <dbReference type="ARBA" id="ARBA00048679"/>
    </source>
</evidence>
<organism evidence="11 12">
    <name type="scientific">Rhodocollybia butyracea</name>
    <dbReference type="NCBI Taxonomy" id="206335"/>
    <lineage>
        <taxon>Eukaryota</taxon>
        <taxon>Fungi</taxon>
        <taxon>Dikarya</taxon>
        <taxon>Basidiomycota</taxon>
        <taxon>Agaricomycotina</taxon>
        <taxon>Agaricomycetes</taxon>
        <taxon>Agaricomycetidae</taxon>
        <taxon>Agaricales</taxon>
        <taxon>Marasmiineae</taxon>
        <taxon>Omphalotaceae</taxon>
        <taxon>Rhodocollybia</taxon>
    </lineage>
</organism>
<dbReference type="InterPro" id="IPR051334">
    <property type="entry name" value="SRPK"/>
</dbReference>
<dbReference type="Gene3D" id="3.30.200.20">
    <property type="entry name" value="Phosphorylase Kinase, domain 1"/>
    <property type="match status" value="1"/>
</dbReference>
<sequence length="467" mass="53556">MHMGESIHGYRPGGYHPVHIGDKFHNGRYTVVNKFGNGVYAVVWLVYDSETRRHAALKICVANREGSESRVSDETAVAQYLQQVRNQQPDGDDEGSNHVIQIFDVFTHQGPNGTHLCIVTEIVGPNLADALSEMYIDNSPPTGIAKRIAAQIAYGLRYLHKHGIVHGDLHIGNVLLYCPTVISSFEDIENEKIRKPCLYDPYRWAGLEPPSELSDHVPQYFVRPCLAEEYIKECFANPASLHIKLCDFGESFLVVPPSSDSQSKPSPNQKQFERTRIRPSHCPVEYRSPELLFENLHSPASDVWALANLINFLLLRQYLFYNSELSRAHMVLKLGKFPQRWWAIWSARIKGPTSSSGSINVSGERWDWFDENEKWCSKRLFSRNDCEVEGSDCGNWLNLRWLWLPGIEGEAEEERAMVEKILRKMTVYDIEQRATAAEVVELIPDNWMREDPREAIRWPRDDDSDEE</sequence>
<proteinExistence type="predicted"/>
<gene>
    <name evidence="11" type="ORF">BDP27DRAFT_1424673</name>
</gene>
<evidence type="ECO:0000256" key="6">
    <source>
        <dbReference type="ARBA" id="ARBA00022840"/>
    </source>
</evidence>
<dbReference type="PANTHER" id="PTHR47634">
    <property type="entry name" value="PROTEIN KINASE DOMAIN-CONTAINING PROTEIN-RELATED"/>
    <property type="match status" value="1"/>
</dbReference>
<evidence type="ECO:0000256" key="1">
    <source>
        <dbReference type="ARBA" id="ARBA00012513"/>
    </source>
</evidence>
<evidence type="ECO:0000256" key="2">
    <source>
        <dbReference type="ARBA" id="ARBA00022527"/>
    </source>
</evidence>
<name>A0A9P5PKK3_9AGAR</name>
<dbReference type="PANTHER" id="PTHR47634:SF9">
    <property type="entry name" value="PROTEIN KINASE DOMAIN-CONTAINING PROTEIN-RELATED"/>
    <property type="match status" value="1"/>
</dbReference>
<evidence type="ECO:0000256" key="7">
    <source>
        <dbReference type="ARBA" id="ARBA00047899"/>
    </source>
</evidence>
<dbReference type="InterPro" id="IPR000719">
    <property type="entry name" value="Prot_kinase_dom"/>
</dbReference>
<dbReference type="GO" id="GO:0000245">
    <property type="term" value="P:spliceosomal complex assembly"/>
    <property type="evidence" value="ECO:0007669"/>
    <property type="project" value="TreeGrafter"/>
</dbReference>
<dbReference type="GO" id="GO:0005524">
    <property type="term" value="F:ATP binding"/>
    <property type="evidence" value="ECO:0007669"/>
    <property type="project" value="UniProtKB-KW"/>
</dbReference>
<protein>
    <recommendedName>
        <fullName evidence="1">non-specific serine/threonine protein kinase</fullName>
        <ecNumber evidence="1">2.7.11.1</ecNumber>
    </recommendedName>
</protein>
<keyword evidence="2" id="KW-0723">Serine/threonine-protein kinase</keyword>
<evidence type="ECO:0000256" key="5">
    <source>
        <dbReference type="ARBA" id="ARBA00022777"/>
    </source>
</evidence>
<dbReference type="InterPro" id="IPR011009">
    <property type="entry name" value="Kinase-like_dom_sf"/>
</dbReference>
<comment type="catalytic activity">
    <reaction evidence="7">
        <text>L-threonyl-[protein] + ATP = O-phospho-L-threonyl-[protein] + ADP + H(+)</text>
        <dbReference type="Rhea" id="RHEA:46608"/>
        <dbReference type="Rhea" id="RHEA-COMP:11060"/>
        <dbReference type="Rhea" id="RHEA-COMP:11605"/>
        <dbReference type="ChEBI" id="CHEBI:15378"/>
        <dbReference type="ChEBI" id="CHEBI:30013"/>
        <dbReference type="ChEBI" id="CHEBI:30616"/>
        <dbReference type="ChEBI" id="CHEBI:61977"/>
        <dbReference type="ChEBI" id="CHEBI:456216"/>
        <dbReference type="EC" id="2.7.11.1"/>
    </reaction>
</comment>
<evidence type="ECO:0000256" key="4">
    <source>
        <dbReference type="ARBA" id="ARBA00022741"/>
    </source>
</evidence>
<evidence type="ECO:0000256" key="3">
    <source>
        <dbReference type="ARBA" id="ARBA00022679"/>
    </source>
</evidence>
<feature type="region of interest" description="Disordered" evidence="9">
    <location>
        <begin position="256"/>
        <end position="275"/>
    </location>
</feature>
<dbReference type="GO" id="GO:0005737">
    <property type="term" value="C:cytoplasm"/>
    <property type="evidence" value="ECO:0007669"/>
    <property type="project" value="TreeGrafter"/>
</dbReference>
<dbReference type="OrthoDB" id="5979581at2759"/>
<dbReference type="Pfam" id="PF00069">
    <property type="entry name" value="Pkinase"/>
    <property type="match status" value="1"/>
</dbReference>
<evidence type="ECO:0000256" key="9">
    <source>
        <dbReference type="SAM" id="MobiDB-lite"/>
    </source>
</evidence>
<dbReference type="EMBL" id="JADNRY010000101">
    <property type="protein sequence ID" value="KAF9065588.1"/>
    <property type="molecule type" value="Genomic_DNA"/>
</dbReference>
<keyword evidence="4" id="KW-0547">Nucleotide-binding</keyword>
<feature type="compositionally biased region" description="Low complexity" evidence="9">
    <location>
        <begin position="256"/>
        <end position="267"/>
    </location>
</feature>
<accession>A0A9P5PKK3</accession>
<dbReference type="Gene3D" id="1.10.510.10">
    <property type="entry name" value="Transferase(Phosphotransferase) domain 1"/>
    <property type="match status" value="1"/>
</dbReference>
<reference evidence="11" key="1">
    <citation type="submission" date="2020-11" db="EMBL/GenBank/DDBJ databases">
        <authorList>
            <consortium name="DOE Joint Genome Institute"/>
            <person name="Ahrendt S."/>
            <person name="Riley R."/>
            <person name="Andreopoulos W."/>
            <person name="Labutti K."/>
            <person name="Pangilinan J."/>
            <person name="Ruiz-Duenas F.J."/>
            <person name="Barrasa J.M."/>
            <person name="Sanchez-Garcia M."/>
            <person name="Camarero S."/>
            <person name="Miyauchi S."/>
            <person name="Serrano A."/>
            <person name="Linde D."/>
            <person name="Babiker R."/>
            <person name="Drula E."/>
            <person name="Ayuso-Fernandez I."/>
            <person name="Pacheco R."/>
            <person name="Padilla G."/>
            <person name="Ferreira P."/>
            <person name="Barriuso J."/>
            <person name="Kellner H."/>
            <person name="Castanera R."/>
            <person name="Alfaro M."/>
            <person name="Ramirez L."/>
            <person name="Pisabarro A.G."/>
            <person name="Kuo A."/>
            <person name="Tritt A."/>
            <person name="Lipzen A."/>
            <person name="He G."/>
            <person name="Yan M."/>
            <person name="Ng V."/>
            <person name="Cullen D."/>
            <person name="Martin F."/>
            <person name="Rosso M.-N."/>
            <person name="Henrissat B."/>
            <person name="Hibbett D."/>
            <person name="Martinez A.T."/>
            <person name="Grigoriev I.V."/>
        </authorList>
    </citation>
    <scope>NUCLEOTIDE SEQUENCE</scope>
    <source>
        <strain evidence="11">AH 40177</strain>
    </source>
</reference>
<dbReference type="PROSITE" id="PS50011">
    <property type="entry name" value="PROTEIN_KINASE_DOM"/>
    <property type="match status" value="1"/>
</dbReference>
<dbReference type="GO" id="GO:0004674">
    <property type="term" value="F:protein serine/threonine kinase activity"/>
    <property type="evidence" value="ECO:0007669"/>
    <property type="project" value="UniProtKB-KW"/>
</dbReference>
<comment type="caution">
    <text evidence="11">The sequence shown here is derived from an EMBL/GenBank/DDBJ whole genome shotgun (WGS) entry which is preliminary data.</text>
</comment>
<dbReference type="GO" id="GO:0050684">
    <property type="term" value="P:regulation of mRNA processing"/>
    <property type="evidence" value="ECO:0007669"/>
    <property type="project" value="TreeGrafter"/>
</dbReference>
<keyword evidence="3" id="KW-0808">Transferase</keyword>
<comment type="catalytic activity">
    <reaction evidence="8">
        <text>L-seryl-[protein] + ATP = O-phospho-L-seryl-[protein] + ADP + H(+)</text>
        <dbReference type="Rhea" id="RHEA:17989"/>
        <dbReference type="Rhea" id="RHEA-COMP:9863"/>
        <dbReference type="Rhea" id="RHEA-COMP:11604"/>
        <dbReference type="ChEBI" id="CHEBI:15378"/>
        <dbReference type="ChEBI" id="CHEBI:29999"/>
        <dbReference type="ChEBI" id="CHEBI:30616"/>
        <dbReference type="ChEBI" id="CHEBI:83421"/>
        <dbReference type="ChEBI" id="CHEBI:456216"/>
        <dbReference type="EC" id="2.7.11.1"/>
    </reaction>
</comment>
<keyword evidence="12" id="KW-1185">Reference proteome</keyword>
<dbReference type="SUPFAM" id="SSF56112">
    <property type="entry name" value="Protein kinase-like (PK-like)"/>
    <property type="match status" value="1"/>
</dbReference>
<dbReference type="GO" id="GO:0005634">
    <property type="term" value="C:nucleus"/>
    <property type="evidence" value="ECO:0007669"/>
    <property type="project" value="TreeGrafter"/>
</dbReference>